<dbReference type="AlphaFoldDB" id="A0A927L7Q1"/>
<sequence>MQSPLSGARVLADVLRLSEEDDVAEVGRFAARSAASDLLGRQPKSPWHGLSAQLAAADHT</sequence>
<name>A0A927L7Q1_9ACTN</name>
<feature type="region of interest" description="Disordered" evidence="1">
    <location>
        <begin position="40"/>
        <end position="60"/>
    </location>
</feature>
<dbReference type="Proteomes" id="UP000661025">
    <property type="component" value="Unassembled WGS sequence"/>
</dbReference>
<dbReference type="RefSeq" id="WP_143674307.1">
    <property type="nucleotide sequence ID" value="NZ_CP119182.1"/>
</dbReference>
<accession>A0A927L7Q1</accession>
<organism evidence="2 3">
    <name type="scientific">Streptomyces caniscabiei</name>
    <dbReference type="NCBI Taxonomy" id="2746961"/>
    <lineage>
        <taxon>Bacteria</taxon>
        <taxon>Bacillati</taxon>
        <taxon>Actinomycetota</taxon>
        <taxon>Actinomycetes</taxon>
        <taxon>Kitasatosporales</taxon>
        <taxon>Streptomycetaceae</taxon>
        <taxon>Streptomyces</taxon>
    </lineage>
</organism>
<dbReference type="EMBL" id="JACYXT010000011">
    <property type="protein sequence ID" value="MBD9726573.1"/>
    <property type="molecule type" value="Genomic_DNA"/>
</dbReference>
<evidence type="ECO:0000313" key="3">
    <source>
        <dbReference type="Proteomes" id="UP000661025"/>
    </source>
</evidence>
<dbReference type="GeneID" id="79936757"/>
<protein>
    <submittedName>
        <fullName evidence="2">Uncharacterized protein</fullName>
    </submittedName>
</protein>
<gene>
    <name evidence="2" type="ORF">IHE70_25880</name>
</gene>
<evidence type="ECO:0000313" key="2">
    <source>
        <dbReference type="EMBL" id="MBD9726573.1"/>
    </source>
</evidence>
<proteinExistence type="predicted"/>
<evidence type="ECO:0000256" key="1">
    <source>
        <dbReference type="SAM" id="MobiDB-lite"/>
    </source>
</evidence>
<reference evidence="2" key="1">
    <citation type="submission" date="2020-09" db="EMBL/GenBank/DDBJ databases">
        <title>Streptomyces canutascabiei sp. nov., which causes potato common scab and is distributed across the world.</title>
        <authorList>
            <person name="Nguyen H.P."/>
            <person name="Weisberg A.J."/>
            <person name="Chang J.H."/>
            <person name="Clarke C.R."/>
        </authorList>
    </citation>
    <scope>NUCLEOTIDE SEQUENCE</scope>
    <source>
        <strain evidence="2">ID-01-6.2a</strain>
    </source>
</reference>
<comment type="caution">
    <text evidence="2">The sequence shown here is derived from an EMBL/GenBank/DDBJ whole genome shotgun (WGS) entry which is preliminary data.</text>
</comment>